<feature type="transmembrane region" description="Helical" evidence="2">
    <location>
        <begin position="901"/>
        <end position="921"/>
    </location>
</feature>
<feature type="region of interest" description="Disordered" evidence="1">
    <location>
        <begin position="609"/>
        <end position="642"/>
    </location>
</feature>
<reference evidence="3 4" key="1">
    <citation type="submission" date="2020-08" db="EMBL/GenBank/DDBJ databases">
        <authorList>
            <person name="Ramaprasad A."/>
        </authorList>
    </citation>
    <scope>NUCLEOTIDE SEQUENCE [LARGE SCALE GENOMIC DNA]</scope>
</reference>
<dbReference type="EMBL" id="LR865427">
    <property type="protein sequence ID" value="CAD2100679.1"/>
    <property type="molecule type" value="Genomic_DNA"/>
</dbReference>
<dbReference type="VEuPathDB" id="PlasmoDB:PVBDA_0502530"/>
<accession>A0A6V7SQ93</accession>
<evidence type="ECO:0000256" key="2">
    <source>
        <dbReference type="SAM" id="Phobius"/>
    </source>
</evidence>
<gene>
    <name evidence="3" type="ORF">PVSEL_0602880</name>
</gene>
<dbReference type="VEuPathDB" id="PlasmoDB:PVLDE_0502500"/>
<evidence type="ECO:0000313" key="3">
    <source>
        <dbReference type="EMBL" id="CAD2100679.1"/>
    </source>
</evidence>
<proteinExistence type="predicted"/>
<dbReference type="Proteomes" id="UP000515697">
    <property type="component" value="Chromosome PVSEL_06"/>
</dbReference>
<feature type="compositionally biased region" description="Basic and acidic residues" evidence="1">
    <location>
        <begin position="611"/>
        <end position="642"/>
    </location>
</feature>
<sequence>MIRYIIKILIYSIVIYSFLNYNKKSFSIYLSKKKKNDGTVLLGNARILANIDNERLLFTPNYTKIRNYNKIKNYNKIIEKNSYNGKNTVQRVAKTVNGGYNNKYIKEKMAKEEVVKYVHMQPDLVKPNMNDGLGMKMHECEDKKHVLKESKITTNHKHSAPEIDPLKKQSPIALSNRHTQDNMSESYNDYTLAKLNSQHALSDKNNNALKNELIKEIRSYLLKNKNEFNKYTNLEVLDALKVILNNSQFNKIPPNDIDIMLYYALCEHPRVHRNIPYYHDETLKDRNKLNRNNIRKETMVEHNKVGNNIMQLQANRRRKNLQHKILVDKNNLQHKVMADKNNLQHKVMVDKNNLQHKVMADKNNLQHKVMVDKNNLQHKVMVDKNNLQHKVMVDKNNLQHKVLMDKNNLQHKVMVDKNNLQHEVMVDKNHLPNQNLVDKNNLQRKVIVDKNHLPNQNLVDKNNLQRKVIVDKNHLMNKNLMDKNHLMNKNLANKNRLPNKKVVDKNRLTNKNLVERNNSAQELVGKKRINDNRSTTIRYRFDNKKELSSNYDLIKKQNIIKIKNELNKVDNPIEKSAKKENEILHEYKHPINTGIKNDELKAVNKVSDLYDNTKNDPSKKKERGVELYMEDKKGEQQQPKKKEKAIELYMEDKKGEQQQPKKKEKAIELYMEDKKGEQQQPKKKEMVIEIYMDNKKEDQQQSKKKETIIKIYMDNKKEEQQQPKKKEKVIEIYMENKKKELENKIESIKISDTNKKYDLSNKGGFENPNNIKLGMNILNNIGNDDDLLERKKKSLVQLNVNDKKDIIMPQSENVKVLDISPINKKKKNNNKKKNFDENDFIDLFDNDDEESLLTEVQDNNKLDVSLMDDVYDETERLLFEKIIGQKRVKGKYYKVKKYLKIFGLYILPIIGATVSMSLMGLQISNIMGADILNGSLIAAGKTTIVEGTQCLANAATDVMQGITNDVLPSINFSNFSFDNLFNSIMDAIESTTMVGMKTASNTLACVSDNMVSKAISVATTCGISIACSQIFYPLGIAVNIAFLIYTITKIIVKLDDMGKFDKLHKFRKKLINKLKRKFNTKEKGKITNNSYYTT</sequence>
<organism evidence="3 4">
    <name type="scientific">Plasmodium vinckei</name>
    <dbReference type="NCBI Taxonomy" id="5860"/>
    <lineage>
        <taxon>Eukaryota</taxon>
        <taxon>Sar</taxon>
        <taxon>Alveolata</taxon>
        <taxon>Apicomplexa</taxon>
        <taxon>Aconoidasida</taxon>
        <taxon>Haemosporida</taxon>
        <taxon>Plasmodiidae</taxon>
        <taxon>Plasmodium</taxon>
        <taxon>Plasmodium (Vinckeia)</taxon>
    </lineage>
</organism>
<dbReference type="VEuPathDB" id="PlasmoDB:PVPCR_0602830"/>
<dbReference type="VEuPathDB" id="PlasmoDB:PVVCY_0502520"/>
<evidence type="ECO:0000256" key="1">
    <source>
        <dbReference type="SAM" id="MobiDB-lite"/>
    </source>
</evidence>
<dbReference type="AlphaFoldDB" id="A0A6V7SQ93"/>
<dbReference type="VEuPathDB" id="PlasmoDB:PVSEL_0602880"/>
<protein>
    <submittedName>
        <fullName evidence="3">Uncharacterized protein</fullName>
    </submittedName>
</protein>
<feature type="transmembrane region" description="Helical" evidence="2">
    <location>
        <begin position="1030"/>
        <end position="1052"/>
    </location>
</feature>
<keyword evidence="2" id="KW-0472">Membrane</keyword>
<keyword evidence="2" id="KW-1133">Transmembrane helix</keyword>
<evidence type="ECO:0000313" key="4">
    <source>
        <dbReference type="Proteomes" id="UP000515697"/>
    </source>
</evidence>
<keyword evidence="2" id="KW-0812">Transmembrane</keyword>
<name>A0A6V7SQ93_PLAVN</name>